<reference evidence="1" key="1">
    <citation type="submission" date="2021-06" db="EMBL/GenBank/DDBJ databases">
        <authorList>
            <person name="Kallberg Y."/>
            <person name="Tangrot J."/>
            <person name="Rosling A."/>
        </authorList>
    </citation>
    <scope>NUCLEOTIDE SEQUENCE</scope>
    <source>
        <strain evidence="1">CL551</strain>
    </source>
</reference>
<sequence length="165" mass="19912">MIFFTKIVEFKDLDLKEFDYAIVHRSNETVGEKSIEERLENFEINKEFIGEKGHNDKKYWELLGIFSPPPEFRIEFLHKTSEGLFDKYYRGKHFTNYIYRITKGLSKQFVDAHNNNDNFDHDLLELYTIGTLRQFEKKRIVNEILFVPNSKKGYPREFRINMKEI</sequence>
<protein>
    <submittedName>
        <fullName evidence="1">6009_t:CDS:1</fullName>
    </submittedName>
</protein>
<keyword evidence="2" id="KW-1185">Reference proteome</keyword>
<dbReference type="EMBL" id="CAJVPV010003814">
    <property type="protein sequence ID" value="CAG8560483.1"/>
    <property type="molecule type" value="Genomic_DNA"/>
</dbReference>
<evidence type="ECO:0000313" key="2">
    <source>
        <dbReference type="Proteomes" id="UP000789342"/>
    </source>
</evidence>
<accession>A0A9N9BDY0</accession>
<gene>
    <name evidence="1" type="ORF">AMORRO_LOCUS5994</name>
</gene>
<dbReference type="Proteomes" id="UP000789342">
    <property type="component" value="Unassembled WGS sequence"/>
</dbReference>
<comment type="caution">
    <text evidence="1">The sequence shown here is derived from an EMBL/GenBank/DDBJ whole genome shotgun (WGS) entry which is preliminary data.</text>
</comment>
<dbReference type="OrthoDB" id="2423005at2759"/>
<dbReference type="AlphaFoldDB" id="A0A9N9BDY0"/>
<name>A0A9N9BDY0_9GLOM</name>
<proteinExistence type="predicted"/>
<evidence type="ECO:0000313" key="1">
    <source>
        <dbReference type="EMBL" id="CAG8560483.1"/>
    </source>
</evidence>
<organism evidence="1 2">
    <name type="scientific">Acaulospora morrowiae</name>
    <dbReference type="NCBI Taxonomy" id="94023"/>
    <lineage>
        <taxon>Eukaryota</taxon>
        <taxon>Fungi</taxon>
        <taxon>Fungi incertae sedis</taxon>
        <taxon>Mucoromycota</taxon>
        <taxon>Glomeromycotina</taxon>
        <taxon>Glomeromycetes</taxon>
        <taxon>Diversisporales</taxon>
        <taxon>Acaulosporaceae</taxon>
        <taxon>Acaulospora</taxon>
    </lineage>
</organism>